<dbReference type="InParanoid" id="A0A1Y2AJ75"/>
<evidence type="ECO:0000313" key="1">
    <source>
        <dbReference type="EMBL" id="ORY22247.1"/>
    </source>
</evidence>
<reference evidence="1 2" key="1">
    <citation type="submission" date="2016-07" db="EMBL/GenBank/DDBJ databases">
        <title>Pervasive Adenine N6-methylation of Active Genes in Fungi.</title>
        <authorList>
            <consortium name="DOE Joint Genome Institute"/>
            <person name="Mondo S.J."/>
            <person name="Dannebaum R.O."/>
            <person name="Kuo R.C."/>
            <person name="Labutti K."/>
            <person name="Haridas S."/>
            <person name="Kuo A."/>
            <person name="Salamov A."/>
            <person name="Ahrendt S.R."/>
            <person name="Lipzen A."/>
            <person name="Sullivan W."/>
            <person name="Andreopoulos W.B."/>
            <person name="Clum A."/>
            <person name="Lindquist E."/>
            <person name="Daum C."/>
            <person name="Ramamoorthy G.K."/>
            <person name="Gryganskyi A."/>
            <person name="Culley D."/>
            <person name="Magnuson J.K."/>
            <person name="James T.Y."/>
            <person name="O'Malley M.A."/>
            <person name="Stajich J.E."/>
            <person name="Spatafora J.W."/>
            <person name="Visel A."/>
            <person name="Grigoriev I.V."/>
        </authorList>
    </citation>
    <scope>NUCLEOTIDE SEQUENCE [LARGE SCALE GENOMIC DNA]</scope>
    <source>
        <strain evidence="1 2">68-887.2</strain>
    </source>
</reference>
<evidence type="ECO:0000313" key="2">
    <source>
        <dbReference type="Proteomes" id="UP000193986"/>
    </source>
</evidence>
<sequence>MSRDATISSELQGSARRLFLQKTLPNSMRFFPSEVTSLKDPTHPPVFAFSQFRPDSGFIDDYTLILEDYTPGCVMLRTGSDSEKTSQLVIERFSHQVFARRLSQQVQFVWTESAIFWDCTSASDAFGIPLYLLPPVLVILGLGRRELSVEALSAVEAWTQNNVLGPSVSPLSLRVPLSNTIKVKGEVLLAICMSVPSSRGIPSRLSGELLRFLAITASDRSDWNGRPIVRRHVGRELFDELVEKEARVSVGEFSYLHASPHSPLSGSNIAVCRLRRRFRRERRSLPSVCKAFQLDLSKQVGVVDAVPPCTIPSNGVQPKFLAALGPTSLECLQSFRMYIV</sequence>
<protein>
    <submittedName>
        <fullName evidence="1">Uncharacterized protein</fullName>
    </submittedName>
</protein>
<name>A0A1Y2AJ75_9TREE</name>
<dbReference type="Proteomes" id="UP000193986">
    <property type="component" value="Unassembled WGS sequence"/>
</dbReference>
<keyword evidence="2" id="KW-1185">Reference proteome</keyword>
<comment type="caution">
    <text evidence="1">The sequence shown here is derived from an EMBL/GenBank/DDBJ whole genome shotgun (WGS) entry which is preliminary data.</text>
</comment>
<dbReference type="EMBL" id="MCFC01000096">
    <property type="protein sequence ID" value="ORY22247.1"/>
    <property type="molecule type" value="Genomic_DNA"/>
</dbReference>
<proteinExistence type="predicted"/>
<accession>A0A1Y2AJ75</accession>
<organism evidence="1 2">
    <name type="scientific">Naematelia encephala</name>
    <dbReference type="NCBI Taxonomy" id="71784"/>
    <lineage>
        <taxon>Eukaryota</taxon>
        <taxon>Fungi</taxon>
        <taxon>Dikarya</taxon>
        <taxon>Basidiomycota</taxon>
        <taxon>Agaricomycotina</taxon>
        <taxon>Tremellomycetes</taxon>
        <taxon>Tremellales</taxon>
        <taxon>Naemateliaceae</taxon>
        <taxon>Naematelia</taxon>
    </lineage>
</organism>
<gene>
    <name evidence="1" type="ORF">BCR39DRAFT_562396</name>
</gene>
<dbReference type="AlphaFoldDB" id="A0A1Y2AJ75"/>